<dbReference type="EMBL" id="JAGMUX010000017">
    <property type="protein sequence ID" value="KAH7235004.1"/>
    <property type="molecule type" value="Genomic_DNA"/>
</dbReference>
<evidence type="ECO:0000313" key="2">
    <source>
        <dbReference type="Proteomes" id="UP000720189"/>
    </source>
</evidence>
<dbReference type="GeneID" id="70226101"/>
<dbReference type="RefSeq" id="XP_046044769.1">
    <property type="nucleotide sequence ID" value="XM_046196147.1"/>
</dbReference>
<dbReference type="PANTHER" id="PTHR47843:SF5">
    <property type="entry name" value="BTB_POZ DOMAIN PROTEIN"/>
    <property type="match status" value="1"/>
</dbReference>
<gene>
    <name evidence="1" type="ORF">BKA55DRAFT_597952</name>
</gene>
<organism evidence="1 2">
    <name type="scientific">Fusarium redolens</name>
    <dbReference type="NCBI Taxonomy" id="48865"/>
    <lineage>
        <taxon>Eukaryota</taxon>
        <taxon>Fungi</taxon>
        <taxon>Dikarya</taxon>
        <taxon>Ascomycota</taxon>
        <taxon>Pezizomycotina</taxon>
        <taxon>Sordariomycetes</taxon>
        <taxon>Hypocreomycetidae</taxon>
        <taxon>Hypocreales</taxon>
        <taxon>Nectriaceae</taxon>
        <taxon>Fusarium</taxon>
        <taxon>Fusarium redolens species complex</taxon>
    </lineage>
</organism>
<reference evidence="1" key="1">
    <citation type="journal article" date="2021" name="Nat. Commun.">
        <title>Genetic determinants of endophytism in the Arabidopsis root mycobiome.</title>
        <authorList>
            <person name="Mesny F."/>
            <person name="Miyauchi S."/>
            <person name="Thiergart T."/>
            <person name="Pickel B."/>
            <person name="Atanasova L."/>
            <person name="Karlsson M."/>
            <person name="Huettel B."/>
            <person name="Barry K.W."/>
            <person name="Haridas S."/>
            <person name="Chen C."/>
            <person name="Bauer D."/>
            <person name="Andreopoulos W."/>
            <person name="Pangilinan J."/>
            <person name="LaButti K."/>
            <person name="Riley R."/>
            <person name="Lipzen A."/>
            <person name="Clum A."/>
            <person name="Drula E."/>
            <person name="Henrissat B."/>
            <person name="Kohler A."/>
            <person name="Grigoriev I.V."/>
            <person name="Martin F.M."/>
            <person name="Hacquard S."/>
        </authorList>
    </citation>
    <scope>NUCLEOTIDE SEQUENCE</scope>
    <source>
        <strain evidence="1">MPI-CAGE-AT-0023</strain>
    </source>
</reference>
<dbReference type="InterPro" id="IPR011333">
    <property type="entry name" value="SKP1/BTB/POZ_sf"/>
</dbReference>
<comment type="caution">
    <text evidence="1">The sequence shown here is derived from an EMBL/GenBank/DDBJ whole genome shotgun (WGS) entry which is preliminary data.</text>
</comment>
<dbReference type="AlphaFoldDB" id="A0A9P9JZV9"/>
<name>A0A9P9JZV9_FUSRE</name>
<dbReference type="Proteomes" id="UP000720189">
    <property type="component" value="Unassembled WGS sequence"/>
</dbReference>
<evidence type="ECO:0000313" key="1">
    <source>
        <dbReference type="EMBL" id="KAH7235004.1"/>
    </source>
</evidence>
<dbReference type="PANTHER" id="PTHR47843">
    <property type="entry name" value="BTB DOMAIN-CONTAINING PROTEIN-RELATED"/>
    <property type="match status" value="1"/>
</dbReference>
<sequence>MIPLEDRLRMQKAYESGEFTDFAFTCKGVCTGKFKEASSWTYDMNDHPLDAVNRMAEYLYTGTFTVPDGGDMFTHVTRFTMADKYGIGGLVELASKMFLESLHKDCNYHDFASSIPVIYKLPKETSKNLRAGALIFARTKMGTALTFLYDCPKFARDLLSLLLLIPLMGTYYNSDCESRSVVPIQVLQCRCQKCGKGGANAGLNLHAWSKILGYELDMNEKDIRLGKDLGYNKWYI</sequence>
<proteinExistence type="predicted"/>
<keyword evidence="2" id="KW-1185">Reference proteome</keyword>
<dbReference type="SUPFAM" id="SSF54695">
    <property type="entry name" value="POZ domain"/>
    <property type="match status" value="1"/>
</dbReference>
<dbReference type="OrthoDB" id="6359816at2759"/>
<dbReference type="Gene3D" id="3.30.710.10">
    <property type="entry name" value="Potassium Channel Kv1.1, Chain A"/>
    <property type="match status" value="1"/>
</dbReference>
<accession>A0A9P9JZV9</accession>
<protein>
    <recommendedName>
        <fullName evidence="3">BTB domain-containing protein</fullName>
    </recommendedName>
</protein>
<evidence type="ECO:0008006" key="3">
    <source>
        <dbReference type="Google" id="ProtNLM"/>
    </source>
</evidence>